<evidence type="ECO:0000256" key="1">
    <source>
        <dbReference type="SAM" id="MobiDB-lite"/>
    </source>
</evidence>
<sequence length="85" mass="9468">MTESSRTPRPKLGFHTDQAERIRAAYLGTRAVLPPSTFSEFLETAVLETIERLEAEHNNGHSWDTPATGEVKSTAQTGVGRWNRT</sequence>
<dbReference type="OrthoDB" id="4469686at2"/>
<evidence type="ECO:0000313" key="2">
    <source>
        <dbReference type="EMBL" id="SUF09266.1"/>
    </source>
</evidence>
<keyword evidence="3" id="KW-1185">Reference proteome</keyword>
<proteinExistence type="predicted"/>
<dbReference type="EMBL" id="UGVI01000003">
    <property type="protein sequence ID" value="SUF09266.1"/>
    <property type="molecule type" value="Genomic_DNA"/>
</dbReference>
<accession>A0A379PQR4</accession>
<dbReference type="AlphaFoldDB" id="A0A379PQR4"/>
<protein>
    <submittedName>
        <fullName evidence="2">Uncharacterized protein</fullName>
    </submittedName>
</protein>
<dbReference type="Gene3D" id="6.10.180.30">
    <property type="match status" value="1"/>
</dbReference>
<reference evidence="2 3" key="1">
    <citation type="submission" date="2018-06" db="EMBL/GenBank/DDBJ databases">
        <authorList>
            <consortium name="Pathogen Informatics"/>
            <person name="Doyle S."/>
        </authorList>
    </citation>
    <scope>NUCLEOTIDE SEQUENCE [LARGE SCALE GENOMIC DNA]</scope>
    <source>
        <strain evidence="2 3">NCTC13296</strain>
    </source>
</reference>
<feature type="region of interest" description="Disordered" evidence="1">
    <location>
        <begin position="59"/>
        <end position="85"/>
    </location>
</feature>
<dbReference type="Proteomes" id="UP000254569">
    <property type="component" value="Unassembled WGS sequence"/>
</dbReference>
<name>A0A379PQR4_9NOCA</name>
<evidence type="ECO:0000313" key="3">
    <source>
        <dbReference type="Proteomes" id="UP000254569"/>
    </source>
</evidence>
<dbReference type="RefSeq" id="WP_064064020.1">
    <property type="nucleotide sequence ID" value="NZ_LPZN01000024.1"/>
</dbReference>
<gene>
    <name evidence="2" type="ORF">NCTC13296_04464</name>
</gene>
<organism evidence="2 3">
    <name type="scientific">Rhodococcus gordoniae</name>
    <dbReference type="NCBI Taxonomy" id="223392"/>
    <lineage>
        <taxon>Bacteria</taxon>
        <taxon>Bacillati</taxon>
        <taxon>Actinomycetota</taxon>
        <taxon>Actinomycetes</taxon>
        <taxon>Mycobacteriales</taxon>
        <taxon>Nocardiaceae</taxon>
        <taxon>Rhodococcus</taxon>
    </lineage>
</organism>